<feature type="transmembrane region" description="Helical" evidence="1">
    <location>
        <begin position="66"/>
        <end position="85"/>
    </location>
</feature>
<evidence type="ECO:0000313" key="2">
    <source>
        <dbReference type="EMBL" id="RXR07551.1"/>
    </source>
</evidence>
<keyword evidence="1" id="KW-0812">Transmembrane</keyword>
<proteinExistence type="predicted"/>
<dbReference type="EMBL" id="SAWZ01000002">
    <property type="protein sequence ID" value="RXR07551.1"/>
    <property type="molecule type" value="Genomic_DNA"/>
</dbReference>
<keyword evidence="1" id="KW-1133">Transmembrane helix</keyword>
<evidence type="ECO:0000313" key="3">
    <source>
        <dbReference type="Proteomes" id="UP000289784"/>
    </source>
</evidence>
<keyword evidence="1" id="KW-0472">Membrane</keyword>
<organism evidence="2 3">
    <name type="scientific">Pseudoxanthomonas composti</name>
    <dbReference type="NCBI Taxonomy" id="2137479"/>
    <lineage>
        <taxon>Bacteria</taxon>
        <taxon>Pseudomonadati</taxon>
        <taxon>Pseudomonadota</taxon>
        <taxon>Gammaproteobacteria</taxon>
        <taxon>Lysobacterales</taxon>
        <taxon>Lysobacteraceae</taxon>
        <taxon>Pseudoxanthomonas</taxon>
    </lineage>
</organism>
<dbReference type="RefSeq" id="WP_129470362.1">
    <property type="nucleotide sequence ID" value="NZ_SAWZ01000002.1"/>
</dbReference>
<dbReference type="AlphaFoldDB" id="A0A4Q1JXX6"/>
<gene>
    <name evidence="2" type="ORF">EPA99_06525</name>
</gene>
<keyword evidence="3" id="KW-1185">Reference proteome</keyword>
<evidence type="ECO:0000256" key="1">
    <source>
        <dbReference type="SAM" id="Phobius"/>
    </source>
</evidence>
<accession>A0A4Q1JXX6</accession>
<feature type="transmembrane region" description="Helical" evidence="1">
    <location>
        <begin position="43"/>
        <end position="59"/>
    </location>
</feature>
<dbReference type="Pfam" id="PF11804">
    <property type="entry name" value="DUF3325"/>
    <property type="match status" value="1"/>
</dbReference>
<dbReference type="InterPro" id="IPR021762">
    <property type="entry name" value="DUF3325"/>
</dbReference>
<name>A0A4Q1JXX6_9GAMM</name>
<comment type="caution">
    <text evidence="2">The sequence shown here is derived from an EMBL/GenBank/DDBJ whole genome shotgun (WGS) entry which is preliminary data.</text>
</comment>
<sequence>MMLLSLALAFSGFTALCLAMDKHQLEPSGTARAAGGSTRRVGWAGWTLLVAAFAAAVLARGWAVGAVLWLGAMTLGGIVITYGLLPYRPRWIKPLAYALPLAAGLVWLLEIG</sequence>
<reference evidence="2 3" key="1">
    <citation type="submission" date="2019-01" db="EMBL/GenBank/DDBJ databases">
        <title>Pseudoxanthomonas composti sp. nov., isolated from compost.</title>
        <authorList>
            <person name="Yang G."/>
        </authorList>
    </citation>
    <scope>NUCLEOTIDE SEQUENCE [LARGE SCALE GENOMIC DNA]</scope>
    <source>
        <strain evidence="2 3">GSS15</strain>
    </source>
</reference>
<dbReference type="Proteomes" id="UP000289784">
    <property type="component" value="Unassembled WGS sequence"/>
</dbReference>
<feature type="transmembrane region" description="Helical" evidence="1">
    <location>
        <begin position="91"/>
        <end position="109"/>
    </location>
</feature>
<dbReference type="OrthoDB" id="6009065at2"/>
<protein>
    <submittedName>
        <fullName evidence="2">DUF3325 domain-containing protein</fullName>
    </submittedName>
</protein>